<gene>
    <name evidence="1" type="ORF">GcM3_140002</name>
</gene>
<evidence type="ECO:0000313" key="2">
    <source>
        <dbReference type="Proteomes" id="UP000283383"/>
    </source>
</evidence>
<comment type="caution">
    <text evidence="1">The sequence shown here is derived from an EMBL/GenBank/DDBJ whole genome shotgun (WGS) entry which is preliminary data.</text>
</comment>
<accession>A0A420I0M8</accession>
<dbReference type="AlphaFoldDB" id="A0A420I0M8"/>
<reference evidence="1 2" key="1">
    <citation type="journal article" date="2018" name="BMC Genomics">
        <title>Comparative genome analyses reveal sequence features reflecting distinct modes of host-adaptation between dicot and monocot powdery mildew.</title>
        <authorList>
            <person name="Wu Y."/>
            <person name="Ma X."/>
            <person name="Pan Z."/>
            <person name="Kale S.D."/>
            <person name="Song Y."/>
            <person name="King H."/>
            <person name="Zhang Q."/>
            <person name="Presley C."/>
            <person name="Deng X."/>
            <person name="Wei C.I."/>
            <person name="Xiao S."/>
        </authorList>
    </citation>
    <scope>NUCLEOTIDE SEQUENCE [LARGE SCALE GENOMIC DNA]</scope>
    <source>
        <strain evidence="1">UMSG3</strain>
    </source>
</reference>
<proteinExistence type="predicted"/>
<sequence length="134" mass="15285">MFKWLKLSIDEITGDVFFNKYLEILAGFAEPDKYATAEREIEILVQRGSCPSFYSIFVAFIAQLGWTEDSVKIYYSHRSLKESLKDSLVGKDCPTIIPDSVALFIELKNQTVARRNENKISLQPSGQLLLINVF</sequence>
<name>A0A420I0M8_9PEZI</name>
<organism evidence="1 2">
    <name type="scientific">Golovinomyces cichoracearum</name>
    <dbReference type="NCBI Taxonomy" id="62708"/>
    <lineage>
        <taxon>Eukaryota</taxon>
        <taxon>Fungi</taxon>
        <taxon>Dikarya</taxon>
        <taxon>Ascomycota</taxon>
        <taxon>Pezizomycotina</taxon>
        <taxon>Leotiomycetes</taxon>
        <taxon>Erysiphales</taxon>
        <taxon>Erysiphaceae</taxon>
        <taxon>Golovinomyces</taxon>
    </lineage>
</organism>
<dbReference type="STRING" id="62708.A0A420I0M8"/>
<dbReference type="Proteomes" id="UP000283383">
    <property type="component" value="Unassembled WGS sequence"/>
</dbReference>
<keyword evidence="2" id="KW-1185">Reference proteome</keyword>
<protein>
    <submittedName>
        <fullName evidence="1">Uncharacterized protein</fullName>
    </submittedName>
</protein>
<evidence type="ECO:0000313" key="1">
    <source>
        <dbReference type="EMBL" id="RKF63230.1"/>
    </source>
</evidence>
<dbReference type="EMBL" id="MCBQ01014091">
    <property type="protein sequence ID" value="RKF63230.1"/>
    <property type="molecule type" value="Genomic_DNA"/>
</dbReference>